<dbReference type="PANTHER" id="PTHR37017:SF10">
    <property type="entry name" value="AB HYDROLASE-1 DOMAIN-CONTAINING PROTEIN"/>
    <property type="match status" value="1"/>
</dbReference>
<accession>A0A7C8IAV5</accession>
<dbReference type="AlphaFoldDB" id="A0A7C8IAV5"/>
<evidence type="ECO:0000259" key="1">
    <source>
        <dbReference type="Pfam" id="PF12697"/>
    </source>
</evidence>
<protein>
    <submittedName>
        <fullName evidence="2">Alpha/beta hydrolase fold-1</fullName>
    </submittedName>
</protein>
<dbReference type="GO" id="GO:0016787">
    <property type="term" value="F:hydrolase activity"/>
    <property type="evidence" value="ECO:0007669"/>
    <property type="project" value="UniProtKB-KW"/>
</dbReference>
<dbReference type="InterPro" id="IPR029058">
    <property type="entry name" value="AB_hydrolase_fold"/>
</dbReference>
<organism evidence="2 3">
    <name type="scientific">Massariosphaeria phaeospora</name>
    <dbReference type="NCBI Taxonomy" id="100035"/>
    <lineage>
        <taxon>Eukaryota</taxon>
        <taxon>Fungi</taxon>
        <taxon>Dikarya</taxon>
        <taxon>Ascomycota</taxon>
        <taxon>Pezizomycotina</taxon>
        <taxon>Dothideomycetes</taxon>
        <taxon>Pleosporomycetidae</taxon>
        <taxon>Pleosporales</taxon>
        <taxon>Pleosporales incertae sedis</taxon>
        <taxon>Massariosphaeria</taxon>
    </lineage>
</organism>
<proteinExistence type="predicted"/>
<dbReference type="Proteomes" id="UP000481861">
    <property type="component" value="Unassembled WGS sequence"/>
</dbReference>
<evidence type="ECO:0000313" key="3">
    <source>
        <dbReference type="Proteomes" id="UP000481861"/>
    </source>
</evidence>
<dbReference type="Pfam" id="PF12697">
    <property type="entry name" value="Abhydrolase_6"/>
    <property type="match status" value="1"/>
</dbReference>
<sequence length="263" mass="28094">MSANAALPTIVLVHGAWHTPPAYQTFSDALTSAGFSVHCPRLPSCSGTSPPTASFAEDVEAVRAVVSDRVAAGERVFMVMHSYGGLVGTEAVTDDLLYKAGGSGGGGVVHLLYLCAYMLQAGTSVIDIAKAAGFFPLWEQFVRNDDDGLCFPIDAAAMFFGEGAEAKHVEAALPHLVRFPLSTFSAQAGSVECWKKVPVTYVNTSRDGAMPGVYQDIVLERAAKDGIVVRKEVYDTCHSVFVTKQKEMVELALEVAKDERNAE</sequence>
<gene>
    <name evidence="2" type="ORF">BDV95DRAFT_305009</name>
</gene>
<reference evidence="2 3" key="1">
    <citation type="submission" date="2020-01" db="EMBL/GenBank/DDBJ databases">
        <authorList>
            <consortium name="DOE Joint Genome Institute"/>
            <person name="Haridas S."/>
            <person name="Albert R."/>
            <person name="Binder M."/>
            <person name="Bloem J."/>
            <person name="Labutti K."/>
            <person name="Salamov A."/>
            <person name="Andreopoulos B."/>
            <person name="Baker S.E."/>
            <person name="Barry K."/>
            <person name="Bills G."/>
            <person name="Bluhm B.H."/>
            <person name="Cannon C."/>
            <person name="Castanera R."/>
            <person name="Culley D.E."/>
            <person name="Daum C."/>
            <person name="Ezra D."/>
            <person name="Gonzalez J.B."/>
            <person name="Henrissat B."/>
            <person name="Kuo A."/>
            <person name="Liang C."/>
            <person name="Lipzen A."/>
            <person name="Lutzoni F."/>
            <person name="Magnuson J."/>
            <person name="Mondo S."/>
            <person name="Nolan M."/>
            <person name="Ohm R."/>
            <person name="Pangilinan J."/>
            <person name="Park H.-J.H."/>
            <person name="Ramirez L."/>
            <person name="Alfaro M."/>
            <person name="Sun H."/>
            <person name="Tritt A."/>
            <person name="Yoshinaga Y."/>
            <person name="Zwiers L.-H.L."/>
            <person name="Turgeon B.G."/>
            <person name="Goodwin S.B."/>
            <person name="Spatafora J.W."/>
            <person name="Crous P.W."/>
            <person name="Grigoriev I.V."/>
        </authorList>
    </citation>
    <scope>NUCLEOTIDE SEQUENCE [LARGE SCALE GENOMIC DNA]</scope>
    <source>
        <strain evidence="2 3">CBS 611.86</strain>
    </source>
</reference>
<dbReference type="InterPro" id="IPR000073">
    <property type="entry name" value="AB_hydrolase_1"/>
</dbReference>
<dbReference type="SUPFAM" id="SSF53474">
    <property type="entry name" value="alpha/beta-Hydrolases"/>
    <property type="match status" value="1"/>
</dbReference>
<comment type="caution">
    <text evidence="2">The sequence shown here is derived from an EMBL/GenBank/DDBJ whole genome shotgun (WGS) entry which is preliminary data.</text>
</comment>
<dbReference type="Gene3D" id="3.40.50.1820">
    <property type="entry name" value="alpha/beta hydrolase"/>
    <property type="match status" value="1"/>
</dbReference>
<dbReference type="PANTHER" id="PTHR37017">
    <property type="entry name" value="AB HYDROLASE-1 DOMAIN-CONTAINING PROTEIN-RELATED"/>
    <property type="match status" value="1"/>
</dbReference>
<evidence type="ECO:0000313" key="2">
    <source>
        <dbReference type="EMBL" id="KAF2874997.1"/>
    </source>
</evidence>
<dbReference type="EMBL" id="JAADJZ010000005">
    <property type="protein sequence ID" value="KAF2874997.1"/>
    <property type="molecule type" value="Genomic_DNA"/>
</dbReference>
<keyword evidence="3" id="KW-1185">Reference proteome</keyword>
<feature type="domain" description="AB hydrolase-1" evidence="1">
    <location>
        <begin position="10"/>
        <end position="229"/>
    </location>
</feature>
<dbReference type="InterPro" id="IPR052897">
    <property type="entry name" value="Sec-Metab_Biosynth_Hydrolase"/>
</dbReference>
<name>A0A7C8IAV5_9PLEO</name>
<keyword evidence="2" id="KW-0378">Hydrolase</keyword>
<dbReference type="OrthoDB" id="1263307at2759"/>